<reference evidence="2 3" key="1">
    <citation type="submission" date="2013-09" db="EMBL/GenBank/DDBJ databases">
        <title>Corchorus capsularis genome sequencing.</title>
        <authorList>
            <person name="Alam M."/>
            <person name="Haque M.S."/>
            <person name="Islam M.S."/>
            <person name="Emdad E.M."/>
            <person name="Islam M.M."/>
            <person name="Ahmed B."/>
            <person name="Halim A."/>
            <person name="Hossen Q.M.M."/>
            <person name="Hossain M.Z."/>
            <person name="Ahmed R."/>
            <person name="Khan M.M."/>
            <person name="Islam R."/>
            <person name="Rashid M.M."/>
            <person name="Khan S.A."/>
            <person name="Rahman M.S."/>
            <person name="Alam M."/>
        </authorList>
    </citation>
    <scope>NUCLEOTIDE SEQUENCE [LARGE SCALE GENOMIC DNA]</scope>
    <source>
        <strain evidence="3">cv. CVL-1</strain>
        <tissue evidence="2">Whole seedling</tissue>
    </source>
</reference>
<evidence type="ECO:0000313" key="3">
    <source>
        <dbReference type="Proteomes" id="UP000188268"/>
    </source>
</evidence>
<name>A0A1R3JLH1_COCAP</name>
<feature type="region of interest" description="Disordered" evidence="1">
    <location>
        <begin position="1"/>
        <end position="40"/>
    </location>
</feature>
<dbReference type="Gramene" id="OMO95653">
    <property type="protein sequence ID" value="OMO95653"/>
    <property type="gene ID" value="CCACVL1_05329"/>
</dbReference>
<accession>A0A1R3JLH1</accession>
<dbReference type="EMBL" id="AWWV01007608">
    <property type="protein sequence ID" value="OMO95653.1"/>
    <property type="molecule type" value="Genomic_DNA"/>
</dbReference>
<protein>
    <submittedName>
        <fullName evidence="2">Uncharacterized protein</fullName>
    </submittedName>
</protein>
<evidence type="ECO:0000256" key="1">
    <source>
        <dbReference type="SAM" id="MobiDB-lite"/>
    </source>
</evidence>
<comment type="caution">
    <text evidence="2">The sequence shown here is derived from an EMBL/GenBank/DDBJ whole genome shotgun (WGS) entry which is preliminary data.</text>
</comment>
<proteinExistence type="predicted"/>
<evidence type="ECO:0000313" key="2">
    <source>
        <dbReference type="EMBL" id="OMO95653.1"/>
    </source>
</evidence>
<organism evidence="2 3">
    <name type="scientific">Corchorus capsularis</name>
    <name type="common">Jute</name>
    <dbReference type="NCBI Taxonomy" id="210143"/>
    <lineage>
        <taxon>Eukaryota</taxon>
        <taxon>Viridiplantae</taxon>
        <taxon>Streptophyta</taxon>
        <taxon>Embryophyta</taxon>
        <taxon>Tracheophyta</taxon>
        <taxon>Spermatophyta</taxon>
        <taxon>Magnoliopsida</taxon>
        <taxon>eudicotyledons</taxon>
        <taxon>Gunneridae</taxon>
        <taxon>Pentapetalae</taxon>
        <taxon>rosids</taxon>
        <taxon>malvids</taxon>
        <taxon>Malvales</taxon>
        <taxon>Malvaceae</taxon>
        <taxon>Grewioideae</taxon>
        <taxon>Apeibeae</taxon>
        <taxon>Corchorus</taxon>
    </lineage>
</organism>
<gene>
    <name evidence="2" type="ORF">CCACVL1_05329</name>
</gene>
<dbReference type="AlphaFoldDB" id="A0A1R3JLH1"/>
<sequence length="58" mass="6992">MGDEKMKLQLQKEKGEKQTNEVLRKKELKERKAKRKKKVKAHLLPRAIDRRCPEPRQI</sequence>
<feature type="compositionally biased region" description="Basic residues" evidence="1">
    <location>
        <begin position="31"/>
        <end position="40"/>
    </location>
</feature>
<feature type="compositionally biased region" description="Basic and acidic residues" evidence="1">
    <location>
        <begin position="1"/>
        <end position="30"/>
    </location>
</feature>
<dbReference type="Proteomes" id="UP000188268">
    <property type="component" value="Unassembled WGS sequence"/>
</dbReference>
<keyword evidence="3" id="KW-1185">Reference proteome</keyword>